<dbReference type="EMBL" id="BGPR01004995">
    <property type="protein sequence ID" value="GBN05727.1"/>
    <property type="molecule type" value="Genomic_DNA"/>
</dbReference>
<reference evidence="1 2" key="1">
    <citation type="journal article" date="2019" name="Sci. Rep.">
        <title>Orb-weaving spider Araneus ventricosus genome elucidates the spidroin gene catalogue.</title>
        <authorList>
            <person name="Kono N."/>
            <person name="Nakamura H."/>
            <person name="Ohtoshi R."/>
            <person name="Moran D.A.P."/>
            <person name="Shinohara A."/>
            <person name="Yoshida Y."/>
            <person name="Fujiwara M."/>
            <person name="Mori M."/>
            <person name="Tomita M."/>
            <person name="Arakawa K."/>
        </authorList>
    </citation>
    <scope>NUCLEOTIDE SEQUENCE [LARGE SCALE GENOMIC DNA]</scope>
</reference>
<protein>
    <submittedName>
        <fullName evidence="1">Uncharacterized protein</fullName>
    </submittedName>
</protein>
<dbReference type="AlphaFoldDB" id="A0A4Y2KVP9"/>
<evidence type="ECO:0000313" key="2">
    <source>
        <dbReference type="Proteomes" id="UP000499080"/>
    </source>
</evidence>
<proteinExistence type="predicted"/>
<name>A0A4Y2KVP9_ARAVE</name>
<dbReference type="Proteomes" id="UP000499080">
    <property type="component" value="Unassembled WGS sequence"/>
</dbReference>
<comment type="caution">
    <text evidence="1">The sequence shown here is derived from an EMBL/GenBank/DDBJ whole genome shotgun (WGS) entry which is preliminary data.</text>
</comment>
<keyword evidence="2" id="KW-1185">Reference proteome</keyword>
<organism evidence="1 2">
    <name type="scientific">Araneus ventricosus</name>
    <name type="common">Orbweaver spider</name>
    <name type="synonym">Epeira ventricosa</name>
    <dbReference type="NCBI Taxonomy" id="182803"/>
    <lineage>
        <taxon>Eukaryota</taxon>
        <taxon>Metazoa</taxon>
        <taxon>Ecdysozoa</taxon>
        <taxon>Arthropoda</taxon>
        <taxon>Chelicerata</taxon>
        <taxon>Arachnida</taxon>
        <taxon>Araneae</taxon>
        <taxon>Araneomorphae</taxon>
        <taxon>Entelegynae</taxon>
        <taxon>Araneoidea</taxon>
        <taxon>Araneidae</taxon>
        <taxon>Araneus</taxon>
    </lineage>
</organism>
<dbReference type="OrthoDB" id="537032at2759"/>
<accession>A0A4Y2KVP9</accession>
<sequence>MELLQNINTWFWNDYVWLPPNVTWEDLSNTGTVNYAQFSDLYYAFKVALALLVVRYFLEQFLFAPVGRYLGLKPRVVRETDNVILEKAFSENGKIGYKQVSFHV</sequence>
<evidence type="ECO:0000313" key="1">
    <source>
        <dbReference type="EMBL" id="GBN05727.1"/>
    </source>
</evidence>
<gene>
    <name evidence="1" type="ORF">AVEN_82647_1</name>
</gene>